<feature type="non-terminal residue" evidence="1">
    <location>
        <position position="1"/>
    </location>
</feature>
<reference evidence="1" key="1">
    <citation type="submission" date="2018-05" db="EMBL/GenBank/DDBJ databases">
        <title>Draft genome of Mucuna pruriens seed.</title>
        <authorList>
            <person name="Nnadi N.E."/>
            <person name="Vos R."/>
            <person name="Hasami M.H."/>
            <person name="Devisetty U.K."/>
            <person name="Aguiy J.C."/>
        </authorList>
    </citation>
    <scope>NUCLEOTIDE SEQUENCE [LARGE SCALE GENOMIC DNA]</scope>
    <source>
        <strain evidence="1">JCA_2017</strain>
    </source>
</reference>
<proteinExistence type="predicted"/>
<organism evidence="1 2">
    <name type="scientific">Mucuna pruriens</name>
    <name type="common">Velvet bean</name>
    <name type="synonym">Dolichos pruriens</name>
    <dbReference type="NCBI Taxonomy" id="157652"/>
    <lineage>
        <taxon>Eukaryota</taxon>
        <taxon>Viridiplantae</taxon>
        <taxon>Streptophyta</taxon>
        <taxon>Embryophyta</taxon>
        <taxon>Tracheophyta</taxon>
        <taxon>Spermatophyta</taxon>
        <taxon>Magnoliopsida</taxon>
        <taxon>eudicotyledons</taxon>
        <taxon>Gunneridae</taxon>
        <taxon>Pentapetalae</taxon>
        <taxon>rosids</taxon>
        <taxon>fabids</taxon>
        <taxon>Fabales</taxon>
        <taxon>Fabaceae</taxon>
        <taxon>Papilionoideae</taxon>
        <taxon>50 kb inversion clade</taxon>
        <taxon>NPAAA clade</taxon>
        <taxon>indigoferoid/millettioid clade</taxon>
        <taxon>Phaseoleae</taxon>
        <taxon>Mucuna</taxon>
    </lineage>
</organism>
<comment type="caution">
    <text evidence="1">The sequence shown here is derived from an EMBL/GenBank/DDBJ whole genome shotgun (WGS) entry which is preliminary data.</text>
</comment>
<sequence>MESMEFMSAEAVAVVDWDCETGLLEARRNGERTGLASDATRNADRPAEHDRNIDLAAADAIFVIGIVWNRRRENIIHIT</sequence>
<dbReference type="EMBL" id="QJKJ01000672">
    <property type="protein sequence ID" value="RDY11275.1"/>
    <property type="molecule type" value="Genomic_DNA"/>
</dbReference>
<dbReference type="AlphaFoldDB" id="A0A371I8C4"/>
<keyword evidence="2" id="KW-1185">Reference proteome</keyword>
<evidence type="ECO:0000313" key="2">
    <source>
        <dbReference type="Proteomes" id="UP000257109"/>
    </source>
</evidence>
<gene>
    <name evidence="1" type="ORF">CR513_04088</name>
</gene>
<dbReference type="Proteomes" id="UP000257109">
    <property type="component" value="Unassembled WGS sequence"/>
</dbReference>
<evidence type="ECO:0000313" key="1">
    <source>
        <dbReference type="EMBL" id="RDY11275.1"/>
    </source>
</evidence>
<dbReference type="OrthoDB" id="10397362at2759"/>
<accession>A0A371I8C4</accession>
<name>A0A371I8C4_MUCPR</name>
<protein>
    <submittedName>
        <fullName evidence="1">Uncharacterized protein</fullName>
    </submittedName>
</protein>